<dbReference type="PANTHER" id="PTHR48106">
    <property type="entry name" value="QUINONE OXIDOREDUCTASE PIG3-RELATED"/>
    <property type="match status" value="1"/>
</dbReference>
<dbReference type="GeneID" id="95388062"/>
<comment type="caution">
    <text evidence="4">The sequence shown here is derived from an EMBL/GenBank/DDBJ whole genome shotgun (WGS) entry which is preliminary data.</text>
</comment>
<proteinExistence type="predicted"/>
<accession>A0A7W5UVV1</accession>
<evidence type="ECO:0000256" key="1">
    <source>
        <dbReference type="ARBA" id="ARBA00022857"/>
    </source>
</evidence>
<dbReference type="InterPro" id="IPR020843">
    <property type="entry name" value="ER"/>
</dbReference>
<dbReference type="SUPFAM" id="SSF51735">
    <property type="entry name" value="NAD(P)-binding Rossmann-fold domains"/>
    <property type="match status" value="1"/>
</dbReference>
<keyword evidence="1" id="KW-0521">NADP</keyword>
<dbReference type="EC" id="1.6.5.5" evidence="4"/>
<dbReference type="InterPro" id="IPR013149">
    <property type="entry name" value="ADH-like_C"/>
</dbReference>
<evidence type="ECO:0000259" key="3">
    <source>
        <dbReference type="SMART" id="SM00829"/>
    </source>
</evidence>
<dbReference type="AlphaFoldDB" id="A0A7W5UVV1"/>
<sequence>MRAVVMEEFGGPEVLRVRQVDDPAPGPGQVLVAVAYASITFVETQVRSGKGPFGRPPLPRVPGNGVGGSILAVGPEVDPALVGTVVVTTTGGEGGYAELALARAQDVVPVPAGLELKDAVALLADGRTALLLHRQAEVRPRQRVLVEAAAGGVGSLLVQLAAAEGAQVIGAARGAGKAGLVTSLGAAAYVDYSLPGWLDQVMEATGGAGVDLVFDGVGGRIGTVAVGALREGGRVSIYGVASGVEADLDEEELRRRSIAVIGLTSAPSPAMTRALIADALDLAAGGRLRPVIGQTFPLDEAAAAHRAIEARATTGKTLLVPGAHVRG</sequence>
<dbReference type="Proteomes" id="UP000579945">
    <property type="component" value="Unassembled WGS sequence"/>
</dbReference>
<organism evidence="4 5">
    <name type="scientific">Nonomuraea dietziae</name>
    <dbReference type="NCBI Taxonomy" id="65515"/>
    <lineage>
        <taxon>Bacteria</taxon>
        <taxon>Bacillati</taxon>
        <taxon>Actinomycetota</taxon>
        <taxon>Actinomycetes</taxon>
        <taxon>Streptosporangiales</taxon>
        <taxon>Streptosporangiaceae</taxon>
        <taxon>Nonomuraea</taxon>
    </lineage>
</organism>
<evidence type="ECO:0000256" key="2">
    <source>
        <dbReference type="ARBA" id="ARBA00023002"/>
    </source>
</evidence>
<dbReference type="InterPro" id="IPR036291">
    <property type="entry name" value="NAD(P)-bd_dom_sf"/>
</dbReference>
<dbReference type="Pfam" id="PF00107">
    <property type="entry name" value="ADH_zinc_N"/>
    <property type="match status" value="1"/>
</dbReference>
<protein>
    <submittedName>
        <fullName evidence="4">NADPH2:quinone reductase</fullName>
        <ecNumber evidence="4">1.6.5.5</ecNumber>
    </submittedName>
</protein>
<dbReference type="Gene3D" id="3.40.50.720">
    <property type="entry name" value="NAD(P)-binding Rossmann-like Domain"/>
    <property type="match status" value="1"/>
</dbReference>
<dbReference type="InterPro" id="IPR013154">
    <property type="entry name" value="ADH-like_N"/>
</dbReference>
<name>A0A7W5UVV1_9ACTN</name>
<dbReference type="SMART" id="SM00829">
    <property type="entry name" value="PKS_ER"/>
    <property type="match status" value="1"/>
</dbReference>
<dbReference type="GO" id="GO:0070402">
    <property type="term" value="F:NADPH binding"/>
    <property type="evidence" value="ECO:0007669"/>
    <property type="project" value="TreeGrafter"/>
</dbReference>
<dbReference type="RefSeq" id="WP_183645226.1">
    <property type="nucleotide sequence ID" value="NZ_JACIBV010000001.1"/>
</dbReference>
<dbReference type="EMBL" id="JACIBV010000001">
    <property type="protein sequence ID" value="MBB3725652.1"/>
    <property type="molecule type" value="Genomic_DNA"/>
</dbReference>
<dbReference type="GO" id="GO:0003960">
    <property type="term" value="F:quinone reductase (NADPH) activity"/>
    <property type="evidence" value="ECO:0007669"/>
    <property type="project" value="UniProtKB-EC"/>
</dbReference>
<dbReference type="Pfam" id="PF08240">
    <property type="entry name" value="ADH_N"/>
    <property type="match status" value="1"/>
</dbReference>
<dbReference type="Gene3D" id="3.90.180.10">
    <property type="entry name" value="Medium-chain alcohol dehydrogenases, catalytic domain"/>
    <property type="match status" value="1"/>
</dbReference>
<feature type="domain" description="Enoyl reductase (ER)" evidence="3">
    <location>
        <begin position="10"/>
        <end position="319"/>
    </location>
</feature>
<dbReference type="SUPFAM" id="SSF50129">
    <property type="entry name" value="GroES-like"/>
    <property type="match status" value="1"/>
</dbReference>
<evidence type="ECO:0000313" key="4">
    <source>
        <dbReference type="EMBL" id="MBB3725652.1"/>
    </source>
</evidence>
<keyword evidence="5" id="KW-1185">Reference proteome</keyword>
<gene>
    <name evidence="4" type="ORF">FHR33_001512</name>
</gene>
<dbReference type="InterPro" id="IPR011032">
    <property type="entry name" value="GroES-like_sf"/>
</dbReference>
<reference evidence="4 5" key="1">
    <citation type="submission" date="2020-08" db="EMBL/GenBank/DDBJ databases">
        <title>Sequencing the genomes of 1000 actinobacteria strains.</title>
        <authorList>
            <person name="Klenk H.-P."/>
        </authorList>
    </citation>
    <scope>NUCLEOTIDE SEQUENCE [LARGE SCALE GENOMIC DNA]</scope>
    <source>
        <strain evidence="4 5">DSM 44320</strain>
    </source>
</reference>
<keyword evidence="2 4" id="KW-0560">Oxidoreductase</keyword>
<evidence type="ECO:0000313" key="5">
    <source>
        <dbReference type="Proteomes" id="UP000579945"/>
    </source>
</evidence>